<sequence length="471" mass="51846">MIGAFGSPFYNMTADAGNNSINVSLSARSESGPAVLGCEANDLYGSPVVAVVAVLIGIALMGENLLMISVICRYQSLHTNTNILVASLAFSDVWIGFQCIVMGLISLPDGLRSWLALRQSEMRVLYAFLTGVNMGLIVVSMAHLAVLSLDRYLFVLWPFQYSRRVTQRRVIVTALGIWTVGCTYMSLPLMLYLDPKCHVKCFIFEAPVEYAGWPVVCVHFTCLTIVTVSTAGLARIAFKHGQKRGQLRNGDSLENYTCSGKSYMNKGNSLEMLKISTISPGEVSAATVHTNNNTKSSTVSAVNQGSEKLAIATHKQARSGKTKAGCLAVIDNYNEVRDLNMGRYEDQEAHNTSVQDTEIRNVDHSSPRTVVNFQDNADGEKNKTSNRSNKLKILKLLVLIVGCYIVCSFPAVLMMIVDDIAQVYRFSNFAQQASGLMFITSSGMNFIIMANFKTDFRDALRTFFHCSKRCN</sequence>
<dbReference type="PROSITE" id="PS50262">
    <property type="entry name" value="G_PROTEIN_RECEP_F1_2"/>
    <property type="match status" value="1"/>
</dbReference>
<dbReference type="PRINTS" id="PR00237">
    <property type="entry name" value="GPCRRHODOPSN"/>
</dbReference>
<name>A0A3S1C5Z6_ELYCH</name>
<keyword evidence="13" id="KW-1185">Reference proteome</keyword>
<evidence type="ECO:0000256" key="1">
    <source>
        <dbReference type="ARBA" id="ARBA00004651"/>
    </source>
</evidence>
<evidence type="ECO:0000256" key="2">
    <source>
        <dbReference type="ARBA" id="ARBA00022475"/>
    </source>
</evidence>
<evidence type="ECO:0000256" key="8">
    <source>
        <dbReference type="ARBA" id="ARBA00023224"/>
    </source>
</evidence>
<comment type="similarity">
    <text evidence="9">Belongs to the G-protein coupled receptor 1 family.</text>
</comment>
<dbReference type="GO" id="GO:0004930">
    <property type="term" value="F:G protein-coupled receptor activity"/>
    <property type="evidence" value="ECO:0007669"/>
    <property type="project" value="UniProtKB-KW"/>
</dbReference>
<evidence type="ECO:0000313" key="12">
    <source>
        <dbReference type="EMBL" id="RUS83894.1"/>
    </source>
</evidence>
<feature type="transmembrane region" description="Helical" evidence="10">
    <location>
        <begin position="49"/>
        <end position="71"/>
    </location>
</feature>
<dbReference type="Pfam" id="PF00001">
    <property type="entry name" value="7tm_1"/>
    <property type="match status" value="1"/>
</dbReference>
<dbReference type="InterPro" id="IPR000276">
    <property type="entry name" value="GPCR_Rhodpsn"/>
</dbReference>
<keyword evidence="4 10" id="KW-1133">Transmembrane helix</keyword>
<keyword evidence="6 10" id="KW-0472">Membrane</keyword>
<dbReference type="PANTHER" id="PTHR24249">
    <property type="entry name" value="HISTAMINE RECEPTOR-RELATED G-PROTEIN COUPLED RECEPTOR"/>
    <property type="match status" value="1"/>
</dbReference>
<evidence type="ECO:0000256" key="9">
    <source>
        <dbReference type="RuleBase" id="RU000688"/>
    </source>
</evidence>
<evidence type="ECO:0000256" key="10">
    <source>
        <dbReference type="SAM" id="Phobius"/>
    </source>
</evidence>
<feature type="transmembrane region" description="Helical" evidence="10">
    <location>
        <begin position="393"/>
        <end position="417"/>
    </location>
</feature>
<dbReference type="Gene3D" id="1.20.1070.10">
    <property type="entry name" value="Rhodopsin 7-helix transmembrane proteins"/>
    <property type="match status" value="2"/>
</dbReference>
<evidence type="ECO:0000256" key="4">
    <source>
        <dbReference type="ARBA" id="ARBA00022989"/>
    </source>
</evidence>
<reference evidence="12 13" key="1">
    <citation type="submission" date="2019-01" db="EMBL/GenBank/DDBJ databases">
        <title>A draft genome assembly of the solar-powered sea slug Elysia chlorotica.</title>
        <authorList>
            <person name="Cai H."/>
            <person name="Li Q."/>
            <person name="Fang X."/>
            <person name="Li J."/>
            <person name="Curtis N.E."/>
            <person name="Altenburger A."/>
            <person name="Shibata T."/>
            <person name="Feng M."/>
            <person name="Maeda T."/>
            <person name="Schwartz J.A."/>
            <person name="Shigenobu S."/>
            <person name="Lundholm N."/>
            <person name="Nishiyama T."/>
            <person name="Yang H."/>
            <person name="Hasebe M."/>
            <person name="Li S."/>
            <person name="Pierce S.K."/>
            <person name="Wang J."/>
        </authorList>
    </citation>
    <scope>NUCLEOTIDE SEQUENCE [LARGE SCALE GENOMIC DNA]</scope>
    <source>
        <strain evidence="12">EC2010</strain>
        <tissue evidence="12">Whole organism of an adult</tissue>
    </source>
</reference>
<organism evidence="12 13">
    <name type="scientific">Elysia chlorotica</name>
    <name type="common">Eastern emerald elysia</name>
    <name type="synonym">Sea slug</name>
    <dbReference type="NCBI Taxonomy" id="188477"/>
    <lineage>
        <taxon>Eukaryota</taxon>
        <taxon>Metazoa</taxon>
        <taxon>Spiralia</taxon>
        <taxon>Lophotrochozoa</taxon>
        <taxon>Mollusca</taxon>
        <taxon>Gastropoda</taxon>
        <taxon>Heterobranchia</taxon>
        <taxon>Euthyneura</taxon>
        <taxon>Panpulmonata</taxon>
        <taxon>Sacoglossa</taxon>
        <taxon>Placobranchoidea</taxon>
        <taxon>Plakobranchidae</taxon>
        <taxon>Elysia</taxon>
    </lineage>
</organism>
<feature type="transmembrane region" description="Helical" evidence="10">
    <location>
        <begin position="83"/>
        <end position="105"/>
    </location>
</feature>
<feature type="transmembrane region" description="Helical" evidence="10">
    <location>
        <begin position="429"/>
        <end position="452"/>
    </location>
</feature>
<dbReference type="PROSITE" id="PS00237">
    <property type="entry name" value="G_PROTEIN_RECEP_F1_1"/>
    <property type="match status" value="1"/>
</dbReference>
<gene>
    <name evidence="12" type="ORF">EGW08_008375</name>
</gene>
<dbReference type="InterPro" id="IPR017452">
    <property type="entry name" value="GPCR_Rhodpsn_7TM"/>
</dbReference>
<evidence type="ECO:0000313" key="13">
    <source>
        <dbReference type="Proteomes" id="UP000271974"/>
    </source>
</evidence>
<dbReference type="SMART" id="SM01381">
    <property type="entry name" value="7TM_GPCR_Srsx"/>
    <property type="match status" value="1"/>
</dbReference>
<dbReference type="SUPFAM" id="SSF81321">
    <property type="entry name" value="Family A G protein-coupled receptor-like"/>
    <property type="match status" value="1"/>
</dbReference>
<feature type="transmembrane region" description="Helical" evidence="10">
    <location>
        <begin position="125"/>
        <end position="149"/>
    </location>
</feature>
<keyword evidence="2" id="KW-1003">Cell membrane</keyword>
<accession>A0A3S1C5Z6</accession>
<keyword evidence="7 9" id="KW-0675">Receptor</keyword>
<dbReference type="EMBL" id="RQTK01000226">
    <property type="protein sequence ID" value="RUS83894.1"/>
    <property type="molecule type" value="Genomic_DNA"/>
</dbReference>
<feature type="domain" description="G-protein coupled receptors family 1 profile" evidence="11">
    <location>
        <begin position="63"/>
        <end position="449"/>
    </location>
</feature>
<keyword evidence="3 9" id="KW-0812">Transmembrane</keyword>
<dbReference type="GO" id="GO:0005886">
    <property type="term" value="C:plasma membrane"/>
    <property type="evidence" value="ECO:0007669"/>
    <property type="project" value="UniProtKB-SubCell"/>
</dbReference>
<comment type="subcellular location">
    <subcellularLocation>
        <location evidence="1">Cell membrane</location>
        <topology evidence="1">Multi-pass membrane protein</topology>
    </subcellularLocation>
</comment>
<feature type="transmembrane region" description="Helical" evidence="10">
    <location>
        <begin position="213"/>
        <end position="238"/>
    </location>
</feature>
<evidence type="ECO:0000256" key="7">
    <source>
        <dbReference type="ARBA" id="ARBA00023170"/>
    </source>
</evidence>
<evidence type="ECO:0000259" key="11">
    <source>
        <dbReference type="PROSITE" id="PS50262"/>
    </source>
</evidence>
<dbReference type="AlphaFoldDB" id="A0A3S1C5Z6"/>
<comment type="caution">
    <text evidence="12">The sequence shown here is derived from an EMBL/GenBank/DDBJ whole genome shotgun (WGS) entry which is preliminary data.</text>
</comment>
<protein>
    <recommendedName>
        <fullName evidence="11">G-protein coupled receptors family 1 profile domain-containing protein</fullName>
    </recommendedName>
</protein>
<dbReference type="Proteomes" id="UP000271974">
    <property type="component" value="Unassembled WGS sequence"/>
</dbReference>
<dbReference type="PANTHER" id="PTHR24249:SF372">
    <property type="entry name" value="G-PROTEIN COUPLED RECEPTORS FAMILY 1 PROFILE DOMAIN-CONTAINING PROTEIN"/>
    <property type="match status" value="1"/>
</dbReference>
<keyword evidence="5 9" id="KW-0297">G-protein coupled receptor</keyword>
<proteinExistence type="inferred from homology"/>
<feature type="transmembrane region" description="Helical" evidence="10">
    <location>
        <begin position="170"/>
        <end position="193"/>
    </location>
</feature>
<evidence type="ECO:0000256" key="5">
    <source>
        <dbReference type="ARBA" id="ARBA00023040"/>
    </source>
</evidence>
<evidence type="ECO:0000256" key="3">
    <source>
        <dbReference type="ARBA" id="ARBA00022692"/>
    </source>
</evidence>
<evidence type="ECO:0000256" key="6">
    <source>
        <dbReference type="ARBA" id="ARBA00023136"/>
    </source>
</evidence>
<keyword evidence="8 9" id="KW-0807">Transducer</keyword>
<dbReference type="InterPro" id="IPR050569">
    <property type="entry name" value="TAAR"/>
</dbReference>
<dbReference type="OrthoDB" id="5965749at2759"/>
<dbReference type="STRING" id="188477.A0A3S1C5Z6"/>